<dbReference type="Pfam" id="PF01627">
    <property type="entry name" value="Hpt"/>
    <property type="match status" value="1"/>
</dbReference>
<sequence>MIYWWSTLITQLSQFHQTKSRNADDQGIKSPPHKKSDTKSVEEAKEESKRVDSDKTPEQGHEDKVDKAEKSNKDEAKEEKQDKEDKKQESSKGDVDSSKKEVSPKTTPAAVEKEDSDNTKKQETTAKPPPAQSKPKPDPSKPHGIVDMDTFGQILEMDEDENDREFSHGIVVNFYEQAEVTFKELDDALKDKDLHTLHTKGHFLKGSSAALGLIKVKQSCEAIQNLGRLQDPKTHKEISSEIALSEVETALVNAKEEYEEAEGWLKAFYGEQ</sequence>
<feature type="compositionally biased region" description="Basic and acidic residues" evidence="2">
    <location>
        <begin position="135"/>
        <end position="145"/>
    </location>
</feature>
<dbReference type="AlphaFoldDB" id="A0A4T0FH26"/>
<proteinExistence type="predicted"/>
<evidence type="ECO:0000313" key="5">
    <source>
        <dbReference type="Proteomes" id="UP000310189"/>
    </source>
</evidence>
<dbReference type="SUPFAM" id="SSF47226">
    <property type="entry name" value="Histidine-containing phosphotransfer domain, HPT domain"/>
    <property type="match status" value="1"/>
</dbReference>
<dbReference type="PROSITE" id="PS50894">
    <property type="entry name" value="HPT"/>
    <property type="match status" value="1"/>
</dbReference>
<feature type="modified residue" description="Phosphohistidine" evidence="1">
    <location>
        <position position="202"/>
    </location>
</feature>
<comment type="caution">
    <text evidence="4">The sequence shown here is derived from an EMBL/GenBank/DDBJ whole genome shotgun (WGS) entry which is preliminary data.</text>
</comment>
<dbReference type="GO" id="GO:0009927">
    <property type="term" value="F:histidine phosphotransfer kinase activity"/>
    <property type="evidence" value="ECO:0007669"/>
    <property type="project" value="InterPro"/>
</dbReference>
<evidence type="ECO:0000256" key="2">
    <source>
        <dbReference type="SAM" id="MobiDB-lite"/>
    </source>
</evidence>
<gene>
    <name evidence="4" type="ORF">E3P99_03136</name>
</gene>
<dbReference type="GO" id="GO:0005737">
    <property type="term" value="C:cytoplasm"/>
    <property type="evidence" value="ECO:0007669"/>
    <property type="project" value="TreeGrafter"/>
</dbReference>
<name>A0A4T0FH26_9BASI</name>
<reference evidence="4 5" key="1">
    <citation type="submission" date="2019-03" db="EMBL/GenBank/DDBJ databases">
        <title>Sequencing 23 genomes of Wallemia ichthyophaga.</title>
        <authorList>
            <person name="Gostincar C."/>
        </authorList>
    </citation>
    <scope>NUCLEOTIDE SEQUENCE [LARGE SCALE GENOMIC DNA]</scope>
    <source>
        <strain evidence="4 5">EXF-5753</strain>
    </source>
</reference>
<evidence type="ECO:0000256" key="1">
    <source>
        <dbReference type="PROSITE-ProRule" id="PRU00110"/>
    </source>
</evidence>
<evidence type="ECO:0000313" key="4">
    <source>
        <dbReference type="EMBL" id="TIA87481.1"/>
    </source>
</evidence>
<dbReference type="GO" id="GO:0000160">
    <property type="term" value="P:phosphorelay signal transduction system"/>
    <property type="evidence" value="ECO:0007669"/>
    <property type="project" value="InterPro"/>
</dbReference>
<keyword evidence="1" id="KW-0597">Phosphoprotein</keyword>
<dbReference type="PANTHER" id="PTHR28242:SF52">
    <property type="entry name" value="PHOSPHORELAY INTERMEDIATE PROTEIN YPD1"/>
    <property type="match status" value="1"/>
</dbReference>
<accession>A0A4T0FH26</accession>
<dbReference type="SMART" id="SM00073">
    <property type="entry name" value="HPT"/>
    <property type="match status" value="1"/>
</dbReference>
<dbReference type="PANTHER" id="PTHR28242">
    <property type="entry name" value="PHOSPHORELAY INTERMEDIATE PROTEIN YPD1"/>
    <property type="match status" value="1"/>
</dbReference>
<feature type="compositionally biased region" description="Basic and acidic residues" evidence="2">
    <location>
        <begin position="34"/>
        <end position="103"/>
    </location>
</feature>
<feature type="compositionally biased region" description="Basic and acidic residues" evidence="2">
    <location>
        <begin position="111"/>
        <end position="124"/>
    </location>
</feature>
<dbReference type="EMBL" id="SPNW01000054">
    <property type="protein sequence ID" value="TIA87481.1"/>
    <property type="molecule type" value="Genomic_DNA"/>
</dbReference>
<evidence type="ECO:0000259" key="3">
    <source>
        <dbReference type="PROSITE" id="PS50894"/>
    </source>
</evidence>
<dbReference type="OrthoDB" id="1673781at2759"/>
<dbReference type="InterPro" id="IPR008207">
    <property type="entry name" value="Sig_transdc_His_kin_Hpt_dom"/>
</dbReference>
<dbReference type="CDD" id="cd00088">
    <property type="entry name" value="HPT"/>
    <property type="match status" value="1"/>
</dbReference>
<feature type="region of interest" description="Disordered" evidence="2">
    <location>
        <begin position="15"/>
        <end position="145"/>
    </location>
</feature>
<dbReference type="GO" id="GO:0005634">
    <property type="term" value="C:nucleus"/>
    <property type="evidence" value="ECO:0007669"/>
    <property type="project" value="TreeGrafter"/>
</dbReference>
<organism evidence="4 5">
    <name type="scientific">Wallemia hederae</name>
    <dbReference type="NCBI Taxonomy" id="1540922"/>
    <lineage>
        <taxon>Eukaryota</taxon>
        <taxon>Fungi</taxon>
        <taxon>Dikarya</taxon>
        <taxon>Basidiomycota</taxon>
        <taxon>Wallemiomycotina</taxon>
        <taxon>Wallemiomycetes</taxon>
        <taxon>Wallemiales</taxon>
        <taxon>Wallemiaceae</taxon>
        <taxon>Wallemia</taxon>
    </lineage>
</organism>
<dbReference type="Gene3D" id="1.20.120.160">
    <property type="entry name" value="HPT domain"/>
    <property type="match status" value="1"/>
</dbReference>
<dbReference type="InterPro" id="IPR045871">
    <property type="entry name" value="AHP1-5/YPD1"/>
</dbReference>
<dbReference type="Proteomes" id="UP000310189">
    <property type="component" value="Unassembled WGS sequence"/>
</dbReference>
<keyword evidence="5" id="KW-1185">Reference proteome</keyword>
<dbReference type="InterPro" id="IPR036641">
    <property type="entry name" value="HPT_dom_sf"/>
</dbReference>
<dbReference type="GO" id="GO:0043424">
    <property type="term" value="F:protein histidine kinase binding"/>
    <property type="evidence" value="ECO:0007669"/>
    <property type="project" value="InterPro"/>
</dbReference>
<feature type="domain" description="HPt" evidence="3">
    <location>
        <begin position="163"/>
        <end position="264"/>
    </location>
</feature>
<protein>
    <recommendedName>
        <fullName evidence="3">HPt domain-containing protein</fullName>
    </recommendedName>
</protein>